<dbReference type="STRING" id="1123397.SAMN05660831_00362"/>
<dbReference type="PANTHER" id="PTHR46663">
    <property type="entry name" value="DIGUANYLATE CYCLASE DGCT-RELATED"/>
    <property type="match status" value="1"/>
</dbReference>
<dbReference type="InterPro" id="IPR029787">
    <property type="entry name" value="Nucleotide_cyclase"/>
</dbReference>
<dbReference type="RefSeq" id="WP_093427035.1">
    <property type="nucleotide sequence ID" value="NZ_FOMJ01000001.1"/>
</dbReference>
<evidence type="ECO:0000256" key="2">
    <source>
        <dbReference type="SAM" id="MobiDB-lite"/>
    </source>
</evidence>
<dbReference type="SMART" id="SM00267">
    <property type="entry name" value="GGDEF"/>
    <property type="match status" value="1"/>
</dbReference>
<dbReference type="SMART" id="SM00086">
    <property type="entry name" value="PAC"/>
    <property type="match status" value="1"/>
</dbReference>
<evidence type="ECO:0000313" key="7">
    <source>
        <dbReference type="Proteomes" id="UP000198611"/>
    </source>
</evidence>
<dbReference type="PROSITE" id="PS50112">
    <property type="entry name" value="PAS"/>
    <property type="match status" value="1"/>
</dbReference>
<dbReference type="InterPro" id="IPR043128">
    <property type="entry name" value="Rev_trsase/Diguanyl_cyclase"/>
</dbReference>
<protein>
    <submittedName>
        <fullName evidence="6">PAS domain S-box-containing protein/diguanylate cyclase (GGDEF) domain-containing protein</fullName>
    </submittedName>
</protein>
<dbReference type="FunFam" id="3.30.70.270:FF:000001">
    <property type="entry name" value="Diguanylate cyclase domain protein"/>
    <property type="match status" value="1"/>
</dbReference>
<feature type="domain" description="PAC" evidence="4">
    <location>
        <begin position="191"/>
        <end position="243"/>
    </location>
</feature>
<sequence>MPFPAPSAVDLLEEVACPLVLLDPAARIRHVSEAAARLFHASDPSRLVGELIGDLLECPRGAGTAEWLEAGARRSLRCTVREAYGGFTATLRATPLGPDEGWLVSIGDVAAAGGAADRLRLADAVFAHSGQGIMVTDARARIVDVNPAFEEVTGYRRDEVIDHNPSILSSGRQGPAFYAELWGRLKQQGRWEGEIWNRRKDGTAYAEWLTITAVPDEAGEVVNYVGVFSDITAVKQDQARLARMAYHDPLTGLPNRALILDRLEHALAAAQRDGTNVAVIYLDLDGFKPINDDLGHATGDALLEILAQRFSICVRGADTVGRMGGDEFVLILEGVQGHRGVERVVACLLESANEPVEVEGVALRLSASIGIRMVLDGWQDPEELLAEADAAMYEAKGRGRNRRQFFAPGMRRKPSARSGMQEGAEPGESGASSA</sequence>
<organism evidence="6 7">
    <name type="scientific">Thiohalospira halophila DSM 15071</name>
    <dbReference type="NCBI Taxonomy" id="1123397"/>
    <lineage>
        <taxon>Bacteria</taxon>
        <taxon>Pseudomonadati</taxon>
        <taxon>Pseudomonadota</taxon>
        <taxon>Gammaproteobacteria</taxon>
        <taxon>Thiohalospirales</taxon>
        <taxon>Thiohalospiraceae</taxon>
        <taxon>Thiohalospira</taxon>
    </lineage>
</organism>
<dbReference type="EMBL" id="FOMJ01000001">
    <property type="protein sequence ID" value="SFC99243.1"/>
    <property type="molecule type" value="Genomic_DNA"/>
</dbReference>
<dbReference type="InterPro" id="IPR001610">
    <property type="entry name" value="PAC"/>
</dbReference>
<dbReference type="NCBIfam" id="TIGR00254">
    <property type="entry name" value="GGDEF"/>
    <property type="match status" value="1"/>
</dbReference>
<dbReference type="Proteomes" id="UP000198611">
    <property type="component" value="Unassembled WGS sequence"/>
</dbReference>
<feature type="domain" description="GGDEF" evidence="5">
    <location>
        <begin position="275"/>
        <end position="408"/>
    </location>
</feature>
<evidence type="ECO:0000259" key="4">
    <source>
        <dbReference type="PROSITE" id="PS50113"/>
    </source>
</evidence>
<comment type="cofactor">
    <cofactor evidence="1">
        <name>Mg(2+)</name>
        <dbReference type="ChEBI" id="CHEBI:18420"/>
    </cofactor>
</comment>
<dbReference type="SMART" id="SM00091">
    <property type="entry name" value="PAS"/>
    <property type="match status" value="2"/>
</dbReference>
<dbReference type="InterPro" id="IPR052163">
    <property type="entry name" value="DGC-Regulatory_Protein"/>
</dbReference>
<dbReference type="NCBIfam" id="TIGR00229">
    <property type="entry name" value="sensory_box"/>
    <property type="match status" value="1"/>
</dbReference>
<dbReference type="InterPro" id="IPR035965">
    <property type="entry name" value="PAS-like_dom_sf"/>
</dbReference>
<dbReference type="Pfam" id="PF00990">
    <property type="entry name" value="GGDEF"/>
    <property type="match status" value="1"/>
</dbReference>
<dbReference type="Pfam" id="PF13426">
    <property type="entry name" value="PAS_9"/>
    <property type="match status" value="1"/>
</dbReference>
<feature type="region of interest" description="Disordered" evidence="2">
    <location>
        <begin position="403"/>
        <end position="434"/>
    </location>
</feature>
<name>A0A1I1NWZ5_9GAMM</name>
<dbReference type="SUPFAM" id="SSF55785">
    <property type="entry name" value="PYP-like sensor domain (PAS domain)"/>
    <property type="match status" value="2"/>
</dbReference>
<dbReference type="PANTHER" id="PTHR46663:SF3">
    <property type="entry name" value="SLL0267 PROTEIN"/>
    <property type="match status" value="1"/>
</dbReference>
<keyword evidence="7" id="KW-1185">Reference proteome</keyword>
<dbReference type="PROSITE" id="PS50887">
    <property type="entry name" value="GGDEF"/>
    <property type="match status" value="1"/>
</dbReference>
<feature type="domain" description="PAS" evidence="3">
    <location>
        <begin position="133"/>
        <end position="164"/>
    </location>
</feature>
<dbReference type="Gene3D" id="3.30.70.270">
    <property type="match status" value="1"/>
</dbReference>
<evidence type="ECO:0000256" key="1">
    <source>
        <dbReference type="ARBA" id="ARBA00001946"/>
    </source>
</evidence>
<dbReference type="PROSITE" id="PS50113">
    <property type="entry name" value="PAC"/>
    <property type="match status" value="1"/>
</dbReference>
<evidence type="ECO:0000259" key="5">
    <source>
        <dbReference type="PROSITE" id="PS50887"/>
    </source>
</evidence>
<dbReference type="InterPro" id="IPR000014">
    <property type="entry name" value="PAS"/>
</dbReference>
<evidence type="ECO:0000259" key="3">
    <source>
        <dbReference type="PROSITE" id="PS50112"/>
    </source>
</evidence>
<dbReference type="SUPFAM" id="SSF55073">
    <property type="entry name" value="Nucleotide cyclase"/>
    <property type="match status" value="1"/>
</dbReference>
<accession>A0A1I1NWZ5</accession>
<evidence type="ECO:0000313" key="6">
    <source>
        <dbReference type="EMBL" id="SFC99243.1"/>
    </source>
</evidence>
<dbReference type="InterPro" id="IPR000160">
    <property type="entry name" value="GGDEF_dom"/>
</dbReference>
<dbReference type="GO" id="GO:0003824">
    <property type="term" value="F:catalytic activity"/>
    <property type="evidence" value="ECO:0007669"/>
    <property type="project" value="UniProtKB-ARBA"/>
</dbReference>
<dbReference type="InterPro" id="IPR000700">
    <property type="entry name" value="PAS-assoc_C"/>
</dbReference>
<dbReference type="CDD" id="cd01949">
    <property type="entry name" value="GGDEF"/>
    <property type="match status" value="1"/>
</dbReference>
<dbReference type="OrthoDB" id="9812260at2"/>
<dbReference type="CDD" id="cd00130">
    <property type="entry name" value="PAS"/>
    <property type="match status" value="1"/>
</dbReference>
<reference evidence="6 7" key="1">
    <citation type="submission" date="2016-10" db="EMBL/GenBank/DDBJ databases">
        <authorList>
            <person name="de Groot N.N."/>
        </authorList>
    </citation>
    <scope>NUCLEOTIDE SEQUENCE [LARGE SCALE GENOMIC DNA]</scope>
    <source>
        <strain evidence="6 7">HL3</strain>
    </source>
</reference>
<dbReference type="Pfam" id="PF13188">
    <property type="entry name" value="PAS_8"/>
    <property type="match status" value="1"/>
</dbReference>
<dbReference type="Gene3D" id="3.30.450.20">
    <property type="entry name" value="PAS domain"/>
    <property type="match status" value="1"/>
</dbReference>
<dbReference type="AlphaFoldDB" id="A0A1I1NWZ5"/>
<proteinExistence type="predicted"/>
<gene>
    <name evidence="6" type="ORF">SAMN05660831_00362</name>
</gene>